<evidence type="ECO:0000313" key="2">
    <source>
        <dbReference type="EMBL" id="MFC1852432.1"/>
    </source>
</evidence>
<reference evidence="2 3" key="1">
    <citation type="submission" date="2024-09" db="EMBL/GenBank/DDBJ databases">
        <title>Laminarin stimulates single cell rates of sulfate reduction while oxygen inhibits transcriptomic activity in coastal marine sediment.</title>
        <authorList>
            <person name="Lindsay M."/>
            <person name="Orcutt B."/>
            <person name="Emerson D."/>
            <person name="Stepanauskas R."/>
            <person name="D'Angelo T."/>
        </authorList>
    </citation>
    <scope>NUCLEOTIDE SEQUENCE [LARGE SCALE GENOMIC DNA]</scope>
    <source>
        <strain evidence="2">SAG AM-311-K15</strain>
    </source>
</reference>
<protein>
    <submittedName>
        <fullName evidence="2">Uncharacterized protein</fullName>
    </submittedName>
</protein>
<accession>A0ABV6Z1V2</accession>
<keyword evidence="3" id="KW-1185">Reference proteome</keyword>
<keyword evidence="1" id="KW-1133">Transmembrane helix</keyword>
<proteinExistence type="predicted"/>
<comment type="caution">
    <text evidence="2">The sequence shown here is derived from an EMBL/GenBank/DDBJ whole genome shotgun (WGS) entry which is preliminary data.</text>
</comment>
<gene>
    <name evidence="2" type="ORF">ACFL27_19715</name>
</gene>
<sequence length="313" mass="34670">MNKSIYLLKSKILVYSVFIFMMILISTTAVAADDWHVFYAGNVAHASEVNDNFDYLKDRSWSLGSSNHYYLPSGFKVGIGSSNTPNATFHLCGDFRISPVNTDYTAIRMYENDGYGIIRTYTAGAKENLALSRNSSLPDSGFFAVNHEGDERIALYVYSQDHGSRIRMKDSSGDTTIFLDGEDGSINGNTKNFVMDHPRIPELNIVYASIEGPEAAAYVRGSGTLINGEAIIELPEHFSLVVNDFGLTVHVTPLSATSEGLAVVEKSSRQIVVVELRNGKGNYDFDYIVKGVRRGYENYQVIRQKSGALLEHE</sequence>
<evidence type="ECO:0000256" key="1">
    <source>
        <dbReference type="SAM" id="Phobius"/>
    </source>
</evidence>
<keyword evidence="1" id="KW-0812">Transmembrane</keyword>
<dbReference type="EMBL" id="JBHPBY010000312">
    <property type="protein sequence ID" value="MFC1852432.1"/>
    <property type="molecule type" value="Genomic_DNA"/>
</dbReference>
<evidence type="ECO:0000313" key="3">
    <source>
        <dbReference type="Proteomes" id="UP001594351"/>
    </source>
</evidence>
<name>A0ABV6Z1V2_UNCC1</name>
<keyword evidence="1" id="KW-0472">Membrane</keyword>
<organism evidence="2 3">
    <name type="scientific">candidate division CSSED10-310 bacterium</name>
    <dbReference type="NCBI Taxonomy" id="2855610"/>
    <lineage>
        <taxon>Bacteria</taxon>
        <taxon>Bacteria division CSSED10-310</taxon>
    </lineage>
</organism>
<feature type="transmembrane region" description="Helical" evidence="1">
    <location>
        <begin position="12"/>
        <end position="32"/>
    </location>
</feature>
<dbReference type="Proteomes" id="UP001594351">
    <property type="component" value="Unassembled WGS sequence"/>
</dbReference>